<reference evidence="1 2" key="1">
    <citation type="submission" date="2019-05" db="EMBL/GenBank/DDBJ databases">
        <title>Another draft genome of Portunus trituberculatus and its Hox gene families provides insights of decapod evolution.</title>
        <authorList>
            <person name="Jeong J.-H."/>
            <person name="Song I."/>
            <person name="Kim S."/>
            <person name="Choi T."/>
            <person name="Kim D."/>
            <person name="Ryu S."/>
            <person name="Kim W."/>
        </authorList>
    </citation>
    <scope>NUCLEOTIDE SEQUENCE [LARGE SCALE GENOMIC DNA]</scope>
    <source>
        <tissue evidence="1">Muscle</tissue>
    </source>
</reference>
<protein>
    <submittedName>
        <fullName evidence="1">Uncharacterized protein</fullName>
    </submittedName>
</protein>
<dbReference type="Proteomes" id="UP000324222">
    <property type="component" value="Unassembled WGS sequence"/>
</dbReference>
<name>A0A5B7G2V8_PORTR</name>
<gene>
    <name evidence="1" type="ORF">E2C01_045997</name>
</gene>
<keyword evidence="2" id="KW-1185">Reference proteome</keyword>
<evidence type="ECO:0000313" key="2">
    <source>
        <dbReference type="Proteomes" id="UP000324222"/>
    </source>
</evidence>
<sequence>MEKAEGEEGEENGVEEVGVEVEGDRDVEWYSLNKLNLLLYDLLVSSLTSSGVVVFLEYVPAAVDASRGLELEDTLFLLSSLLFDMIDKRNQSCKSHLAAGCPSSLNRQAPICRPLAWRSSSQVFFPSCVSSAQ</sequence>
<organism evidence="1 2">
    <name type="scientific">Portunus trituberculatus</name>
    <name type="common">Swimming crab</name>
    <name type="synonym">Neptunus trituberculatus</name>
    <dbReference type="NCBI Taxonomy" id="210409"/>
    <lineage>
        <taxon>Eukaryota</taxon>
        <taxon>Metazoa</taxon>
        <taxon>Ecdysozoa</taxon>
        <taxon>Arthropoda</taxon>
        <taxon>Crustacea</taxon>
        <taxon>Multicrustacea</taxon>
        <taxon>Malacostraca</taxon>
        <taxon>Eumalacostraca</taxon>
        <taxon>Eucarida</taxon>
        <taxon>Decapoda</taxon>
        <taxon>Pleocyemata</taxon>
        <taxon>Brachyura</taxon>
        <taxon>Eubrachyura</taxon>
        <taxon>Portunoidea</taxon>
        <taxon>Portunidae</taxon>
        <taxon>Portuninae</taxon>
        <taxon>Portunus</taxon>
    </lineage>
</organism>
<dbReference type="AlphaFoldDB" id="A0A5B7G2V8"/>
<evidence type="ECO:0000313" key="1">
    <source>
        <dbReference type="EMBL" id="MPC52136.1"/>
    </source>
</evidence>
<dbReference type="EMBL" id="VSRR010010647">
    <property type="protein sequence ID" value="MPC52136.1"/>
    <property type="molecule type" value="Genomic_DNA"/>
</dbReference>
<proteinExistence type="predicted"/>
<comment type="caution">
    <text evidence="1">The sequence shown here is derived from an EMBL/GenBank/DDBJ whole genome shotgun (WGS) entry which is preliminary data.</text>
</comment>
<accession>A0A5B7G2V8</accession>